<dbReference type="InterPro" id="IPR011009">
    <property type="entry name" value="Kinase-like_dom_sf"/>
</dbReference>
<dbReference type="Proteomes" id="UP000265618">
    <property type="component" value="Unassembled WGS sequence"/>
</dbReference>
<evidence type="ECO:0000256" key="2">
    <source>
        <dbReference type="ARBA" id="ARBA00022741"/>
    </source>
</evidence>
<dbReference type="EMBL" id="BDIP01001040">
    <property type="protein sequence ID" value="GCA62627.1"/>
    <property type="molecule type" value="Genomic_DNA"/>
</dbReference>
<comment type="caution">
    <text evidence="6">The sequence shown here is derived from an EMBL/GenBank/DDBJ whole genome shotgun (WGS) entry which is preliminary data.</text>
</comment>
<protein>
    <recommendedName>
        <fullName evidence="5">Protein kinase domain-containing protein</fullName>
    </recommendedName>
</protein>
<dbReference type="PANTHER" id="PTHR24348:SF22">
    <property type="entry name" value="NON-SPECIFIC SERINE_THREONINE PROTEIN KINASE"/>
    <property type="match status" value="1"/>
</dbReference>
<organism evidence="6 7">
    <name type="scientific">Kipferlia bialata</name>
    <dbReference type="NCBI Taxonomy" id="797122"/>
    <lineage>
        <taxon>Eukaryota</taxon>
        <taxon>Metamonada</taxon>
        <taxon>Carpediemonas-like organisms</taxon>
        <taxon>Kipferlia</taxon>
    </lineage>
</organism>
<dbReference type="PROSITE" id="PS50011">
    <property type="entry name" value="PROTEIN_KINASE_DOM"/>
    <property type="match status" value="1"/>
</dbReference>
<dbReference type="Pfam" id="PF00069">
    <property type="entry name" value="Pkinase"/>
    <property type="match status" value="1"/>
</dbReference>
<dbReference type="OrthoDB" id="68483at2759"/>
<dbReference type="GO" id="GO:0000407">
    <property type="term" value="C:phagophore assembly site"/>
    <property type="evidence" value="ECO:0007669"/>
    <property type="project" value="TreeGrafter"/>
</dbReference>
<dbReference type="GO" id="GO:0004674">
    <property type="term" value="F:protein serine/threonine kinase activity"/>
    <property type="evidence" value="ECO:0007669"/>
    <property type="project" value="InterPro"/>
</dbReference>
<proteinExistence type="predicted"/>
<evidence type="ECO:0000256" key="3">
    <source>
        <dbReference type="ARBA" id="ARBA00022777"/>
    </source>
</evidence>
<keyword evidence="1" id="KW-0808">Transferase</keyword>
<accession>A0A391NL03</accession>
<gene>
    <name evidence="6" type="ORF">KIPB_004734</name>
</gene>
<name>A0A391NL03_9EUKA</name>
<evidence type="ECO:0000256" key="4">
    <source>
        <dbReference type="ARBA" id="ARBA00022840"/>
    </source>
</evidence>
<reference evidence="6 7" key="1">
    <citation type="journal article" date="2018" name="PLoS ONE">
        <title>The draft genome of Kipferlia bialata reveals reductive genome evolution in fornicate parasites.</title>
        <authorList>
            <person name="Tanifuji G."/>
            <person name="Takabayashi S."/>
            <person name="Kume K."/>
            <person name="Takagi M."/>
            <person name="Nakayama T."/>
            <person name="Kamikawa R."/>
            <person name="Inagaki Y."/>
            <person name="Hashimoto T."/>
        </authorList>
    </citation>
    <scope>NUCLEOTIDE SEQUENCE [LARGE SCALE GENOMIC DNA]</scope>
    <source>
        <strain evidence="6">NY0173</strain>
    </source>
</reference>
<evidence type="ECO:0000256" key="1">
    <source>
        <dbReference type="ARBA" id="ARBA00022679"/>
    </source>
</evidence>
<evidence type="ECO:0000313" key="7">
    <source>
        <dbReference type="Proteomes" id="UP000265618"/>
    </source>
</evidence>
<dbReference type="GO" id="GO:0005776">
    <property type="term" value="C:autophagosome"/>
    <property type="evidence" value="ECO:0007669"/>
    <property type="project" value="TreeGrafter"/>
</dbReference>
<keyword evidence="7" id="KW-1185">Reference proteome</keyword>
<dbReference type="GO" id="GO:0000045">
    <property type="term" value="P:autophagosome assembly"/>
    <property type="evidence" value="ECO:0007669"/>
    <property type="project" value="TreeGrafter"/>
</dbReference>
<feature type="domain" description="Protein kinase" evidence="5">
    <location>
        <begin position="1"/>
        <end position="131"/>
    </location>
</feature>
<dbReference type="PANTHER" id="PTHR24348">
    <property type="entry name" value="SERINE/THREONINE-PROTEIN KINASE UNC-51-RELATED"/>
    <property type="match status" value="1"/>
</dbReference>
<keyword evidence="2" id="KW-0547">Nucleotide-binding</keyword>
<sequence>MHQISKGLQVLSQQRIIHRNLKPDNIMLDLSGPVPVVKITSLTWCYILEEDAACHEPGCGNLLYRAPERYARDQNYPYGSEGPDDRPEYGTAADVFATGLIFNQMVKSDWVLRHVRCESDLHDLYLQGNFE</sequence>
<dbReference type="GO" id="GO:0005829">
    <property type="term" value="C:cytosol"/>
    <property type="evidence" value="ECO:0007669"/>
    <property type="project" value="TreeGrafter"/>
</dbReference>
<dbReference type="AlphaFoldDB" id="A0A391NL03"/>
<dbReference type="GO" id="GO:0005524">
    <property type="term" value="F:ATP binding"/>
    <property type="evidence" value="ECO:0007669"/>
    <property type="project" value="UniProtKB-KW"/>
</dbReference>
<evidence type="ECO:0000259" key="5">
    <source>
        <dbReference type="PROSITE" id="PS50011"/>
    </source>
</evidence>
<keyword evidence="3" id="KW-0418">Kinase</keyword>
<dbReference type="Gene3D" id="1.10.510.10">
    <property type="entry name" value="Transferase(Phosphotransferase) domain 1"/>
    <property type="match status" value="1"/>
</dbReference>
<dbReference type="GO" id="GO:0016020">
    <property type="term" value="C:membrane"/>
    <property type="evidence" value="ECO:0007669"/>
    <property type="project" value="TreeGrafter"/>
</dbReference>
<dbReference type="GO" id="GO:0010506">
    <property type="term" value="P:regulation of autophagy"/>
    <property type="evidence" value="ECO:0007669"/>
    <property type="project" value="InterPro"/>
</dbReference>
<dbReference type="SUPFAM" id="SSF56112">
    <property type="entry name" value="Protein kinase-like (PK-like)"/>
    <property type="match status" value="1"/>
</dbReference>
<evidence type="ECO:0000313" key="6">
    <source>
        <dbReference type="EMBL" id="GCA62627.1"/>
    </source>
</evidence>
<dbReference type="InterPro" id="IPR045269">
    <property type="entry name" value="Atg1-like"/>
</dbReference>
<dbReference type="InterPro" id="IPR000719">
    <property type="entry name" value="Prot_kinase_dom"/>
</dbReference>
<keyword evidence="4" id="KW-0067">ATP-binding</keyword>